<evidence type="ECO:0000313" key="6">
    <source>
        <dbReference type="Proteomes" id="UP000265618"/>
    </source>
</evidence>
<dbReference type="OrthoDB" id="783096at2759"/>
<evidence type="ECO:0000256" key="3">
    <source>
        <dbReference type="SAM" id="SignalP"/>
    </source>
</evidence>
<feature type="domain" description="Calcineurin-like phosphoesterase" evidence="4">
    <location>
        <begin position="49"/>
        <end position="176"/>
    </location>
</feature>
<dbReference type="Gene3D" id="3.60.21.10">
    <property type="match status" value="1"/>
</dbReference>
<dbReference type="EMBL" id="BDIP01000885">
    <property type="protein sequence ID" value="GIQ82986.1"/>
    <property type="molecule type" value="Genomic_DNA"/>
</dbReference>
<feature type="transmembrane region" description="Helical" evidence="2">
    <location>
        <begin position="498"/>
        <end position="520"/>
    </location>
</feature>
<feature type="compositionally biased region" description="Basic and acidic residues" evidence="1">
    <location>
        <begin position="586"/>
        <end position="600"/>
    </location>
</feature>
<protein>
    <recommendedName>
        <fullName evidence="4">Calcineurin-like phosphoesterase domain-containing protein</fullName>
    </recommendedName>
</protein>
<dbReference type="InterPro" id="IPR029052">
    <property type="entry name" value="Metallo-depent_PP-like"/>
</dbReference>
<keyword evidence="2" id="KW-0472">Membrane</keyword>
<gene>
    <name evidence="5" type="ORF">KIPB_004223</name>
</gene>
<dbReference type="GO" id="GO:0005737">
    <property type="term" value="C:cytoplasm"/>
    <property type="evidence" value="ECO:0007669"/>
    <property type="project" value="TreeGrafter"/>
</dbReference>
<dbReference type="InterPro" id="IPR004843">
    <property type="entry name" value="Calcineurin-like_PHP"/>
</dbReference>
<keyword evidence="2" id="KW-0812">Transmembrane</keyword>
<evidence type="ECO:0000259" key="4">
    <source>
        <dbReference type="Pfam" id="PF00149"/>
    </source>
</evidence>
<keyword evidence="6" id="KW-1185">Reference proteome</keyword>
<keyword evidence="2" id="KW-1133">Transmembrane helix</keyword>
<dbReference type="AlphaFoldDB" id="A0A9K3CUR0"/>
<feature type="signal peptide" evidence="3">
    <location>
        <begin position="1"/>
        <end position="22"/>
    </location>
</feature>
<dbReference type="PANTHER" id="PTHR32440">
    <property type="entry name" value="PHOSPHATASE DCR2-RELATED-RELATED"/>
    <property type="match status" value="1"/>
</dbReference>
<reference evidence="5 6" key="1">
    <citation type="journal article" date="2018" name="PLoS ONE">
        <title>The draft genome of Kipferlia bialata reveals reductive genome evolution in fornicate parasites.</title>
        <authorList>
            <person name="Tanifuji G."/>
            <person name="Takabayashi S."/>
            <person name="Kume K."/>
            <person name="Takagi M."/>
            <person name="Nakayama T."/>
            <person name="Kamikawa R."/>
            <person name="Inagaki Y."/>
            <person name="Hashimoto T."/>
        </authorList>
    </citation>
    <scope>NUCLEOTIDE SEQUENCE [LARGE SCALE GENOMIC DNA]</scope>
    <source>
        <strain evidence="5">NY0173</strain>
    </source>
</reference>
<proteinExistence type="predicted"/>
<organism evidence="5 6">
    <name type="scientific">Kipferlia bialata</name>
    <dbReference type="NCBI Taxonomy" id="797122"/>
    <lineage>
        <taxon>Eukaryota</taxon>
        <taxon>Metamonada</taxon>
        <taxon>Carpediemonas-like organisms</taxon>
        <taxon>Kipferlia</taxon>
    </lineage>
</organism>
<evidence type="ECO:0000256" key="1">
    <source>
        <dbReference type="SAM" id="MobiDB-lite"/>
    </source>
</evidence>
<evidence type="ECO:0000256" key="2">
    <source>
        <dbReference type="SAM" id="Phobius"/>
    </source>
</evidence>
<dbReference type="Pfam" id="PF00149">
    <property type="entry name" value="Metallophos"/>
    <property type="match status" value="1"/>
</dbReference>
<feature type="chain" id="PRO_5039915083" description="Calcineurin-like phosphoesterase domain-containing protein" evidence="3">
    <location>
        <begin position="23"/>
        <end position="654"/>
    </location>
</feature>
<name>A0A9K3CUR0_9EUKA</name>
<feature type="region of interest" description="Disordered" evidence="1">
    <location>
        <begin position="577"/>
        <end position="654"/>
    </location>
</feature>
<accession>A0A9K3CUR0</accession>
<dbReference type="SUPFAM" id="SSF56300">
    <property type="entry name" value="Metallo-dependent phosphatases"/>
    <property type="match status" value="1"/>
</dbReference>
<sequence length="654" mass="69043">MCNMGAGLAGLLVLSILSVVWGALPDTTLAPSSASPTPARLSFSVEGGFRIMQLTDIHYPAGLIRTLYSPLLADDNTGSTLSSYFALNMHPTTHQIRKMVTEYNPDVIAITGDTVSWAAATFSKSAITHHLALAAVLDDIGVPWFITLGNHDSDQAPAALVAEEEREDGDLPIRQDIMAALVDREEREGKGLFLGSVGSVATEAEGYGSDYVLSVYDDTAVSDDGAKGTASPPSVLLWALDSHREDCEETDSKYGCVEGVQAEWVADTYTDIASASATGDIPGLAFFHIPTEEFGLGIDTDTIGEGYQSPSDLDGGVYIGDKGEDTCDSGVQNGIIDMLSQAVHGNLWACFCGHDHVNNYCTVSEDSASDGDEVHSSLLCYGQKTGYTSYWSNDHGSGARIIDLALDTQTPRSLSSVTTFVTGRSAFSQALGERYRVALETGNSTPDASTQAVVQRSVPAGSASSIVTLPSQSVAELVTYLPSTGLSLSSAWDWVYPTVYWCLFLRALLTVAGCLLFTLYMMCRLLWCLCTDAIKAVRGRPKVTLPLSLALSMHSGGQTCGKGECTQVLDTQCEGGEAGIGSVGSSEREVNDEGEREKEVTAQGEGTGVEATDAALDGSMGMSTPEPSTRESVVGASSMSETCSPRPVGGQTDV</sequence>
<dbReference type="PANTHER" id="PTHR32440:SF0">
    <property type="entry name" value="PHOSPHATASE DCR2-RELATED"/>
    <property type="match status" value="1"/>
</dbReference>
<keyword evidence="3" id="KW-0732">Signal</keyword>
<dbReference type="Proteomes" id="UP000265618">
    <property type="component" value="Unassembled WGS sequence"/>
</dbReference>
<evidence type="ECO:0000313" key="5">
    <source>
        <dbReference type="EMBL" id="GIQ82986.1"/>
    </source>
</evidence>
<feature type="compositionally biased region" description="Polar residues" evidence="1">
    <location>
        <begin position="621"/>
        <end position="643"/>
    </location>
</feature>
<comment type="caution">
    <text evidence="5">The sequence shown here is derived from an EMBL/GenBank/DDBJ whole genome shotgun (WGS) entry which is preliminary data.</text>
</comment>
<dbReference type="GO" id="GO:0016788">
    <property type="term" value="F:hydrolase activity, acting on ester bonds"/>
    <property type="evidence" value="ECO:0007669"/>
    <property type="project" value="TreeGrafter"/>
</dbReference>